<proteinExistence type="predicted"/>
<organism evidence="1 2">
    <name type="scientific">Capnocytophaga cynodegmi</name>
    <dbReference type="NCBI Taxonomy" id="28189"/>
    <lineage>
        <taxon>Bacteria</taxon>
        <taxon>Pseudomonadati</taxon>
        <taxon>Bacteroidota</taxon>
        <taxon>Flavobacteriia</taxon>
        <taxon>Flavobacteriales</taxon>
        <taxon>Flavobacteriaceae</taxon>
        <taxon>Capnocytophaga</taxon>
    </lineage>
</organism>
<evidence type="ECO:0000313" key="1">
    <source>
        <dbReference type="EMBL" id="CEN38664.1"/>
    </source>
</evidence>
<reference evidence="1 2" key="1">
    <citation type="submission" date="2015-01" db="EMBL/GenBank/DDBJ databases">
        <authorList>
            <person name="MANFREDI Pablo"/>
        </authorList>
    </citation>
    <scope>NUCLEOTIDE SEQUENCE [LARGE SCALE GENOMIC DNA]</scope>
    <source>
        <strain evidence="1 2">Ccy74</strain>
    </source>
</reference>
<evidence type="ECO:0008006" key="3">
    <source>
        <dbReference type="Google" id="ProtNLM"/>
    </source>
</evidence>
<dbReference type="SUPFAM" id="SSF160631">
    <property type="entry name" value="SMI1/KNR4-like"/>
    <property type="match status" value="1"/>
</dbReference>
<sequence length="161" mass="19411">MITKHLGRTIPEDYLEFIEKINSKENFQMYYFNNTYHNNKKINLYTKRGLLSDSYDKNSYWYEWISKGDYAFEKVKPLHPEEPISVDEVKTCFTIADTYEGNVFINLHNGSIWHFSDDSDWKNEITLYHCEKYADNFCDFLQMINLEPIGNKFEDEDFKIY</sequence>
<dbReference type="InterPro" id="IPR037883">
    <property type="entry name" value="Knr4/Smi1-like_sf"/>
</dbReference>
<dbReference type="OrthoDB" id="1151135at2"/>
<protein>
    <recommendedName>
        <fullName evidence="3">SMI1/KNR4 family protein</fullName>
    </recommendedName>
</protein>
<gene>
    <name evidence="1" type="ORF">CCYN74_30230</name>
</gene>
<accession>A0A0B7HEF8</accession>
<dbReference type="RefSeq" id="WP_018278711.1">
    <property type="nucleotide sequence ID" value="NZ_CDOF01000022.1"/>
</dbReference>
<dbReference type="AlphaFoldDB" id="A0A0B7HEF8"/>
<evidence type="ECO:0000313" key="2">
    <source>
        <dbReference type="Proteomes" id="UP000038083"/>
    </source>
</evidence>
<dbReference type="EMBL" id="CDOG01000023">
    <property type="protein sequence ID" value="CEN38664.1"/>
    <property type="molecule type" value="Genomic_DNA"/>
</dbReference>
<name>A0A0B7HEF8_9FLAO</name>
<dbReference type="Proteomes" id="UP000038083">
    <property type="component" value="Unassembled WGS sequence"/>
</dbReference>